<gene>
    <name evidence="1" type="ORF">METZ01_LOCUS1016</name>
</gene>
<protein>
    <submittedName>
        <fullName evidence="1">Uncharacterized protein</fullName>
    </submittedName>
</protein>
<evidence type="ECO:0000313" key="1">
    <source>
        <dbReference type="EMBL" id="SUZ48162.1"/>
    </source>
</evidence>
<dbReference type="EMBL" id="UINC01000055">
    <property type="protein sequence ID" value="SUZ48162.1"/>
    <property type="molecule type" value="Genomic_DNA"/>
</dbReference>
<reference evidence="1" key="1">
    <citation type="submission" date="2018-05" db="EMBL/GenBank/DDBJ databases">
        <authorList>
            <person name="Lanie J.A."/>
            <person name="Ng W.-L."/>
            <person name="Kazmierczak K.M."/>
            <person name="Andrzejewski T.M."/>
            <person name="Davidsen T.M."/>
            <person name="Wayne K.J."/>
            <person name="Tettelin H."/>
            <person name="Glass J.I."/>
            <person name="Rusch D."/>
            <person name="Podicherti R."/>
            <person name="Tsui H.-C.T."/>
            <person name="Winkler M.E."/>
        </authorList>
    </citation>
    <scope>NUCLEOTIDE SEQUENCE</scope>
</reference>
<feature type="non-terminal residue" evidence="1">
    <location>
        <position position="1"/>
    </location>
</feature>
<sequence>VNLDEIQAVIDSAKARGPDRLATYVRGRLPDMSEAEVLDTAELLLEIIESVPLVLAAAAQEAEDRSLGHVVQPVLDRATRYFLHPVDLMPEITLGLPGLLDDTYLVFRILQVLEEGPEPLVEWDLDDPTALIRKLLEHSVGQQLDAIAALKFEEVADDVRQSWGAESLNA</sequence>
<accession>A0A381N0N3</accession>
<dbReference type="AlphaFoldDB" id="A0A381N0N3"/>
<name>A0A381N0N3_9ZZZZ</name>
<proteinExistence type="predicted"/>
<organism evidence="1">
    <name type="scientific">marine metagenome</name>
    <dbReference type="NCBI Taxonomy" id="408172"/>
    <lineage>
        <taxon>unclassified sequences</taxon>
        <taxon>metagenomes</taxon>
        <taxon>ecological metagenomes</taxon>
    </lineage>
</organism>